<dbReference type="GO" id="GO:0033499">
    <property type="term" value="P:galactose catabolic process via UDP-galactose, Leloir pathway"/>
    <property type="evidence" value="ECO:0007669"/>
    <property type="project" value="TreeGrafter"/>
</dbReference>
<evidence type="ECO:0008006" key="8">
    <source>
        <dbReference type="Google" id="ProtNLM"/>
    </source>
</evidence>
<dbReference type="GO" id="GO:0004034">
    <property type="term" value="F:aldose 1-epimerase activity"/>
    <property type="evidence" value="ECO:0007669"/>
    <property type="project" value="TreeGrafter"/>
</dbReference>
<dbReference type="STRING" id="109376.A0A0D3EFD8"/>
<evidence type="ECO:0000313" key="7">
    <source>
        <dbReference type="Proteomes" id="UP000032141"/>
    </source>
</evidence>
<dbReference type="InterPro" id="IPR014718">
    <property type="entry name" value="GH-type_carb-bd"/>
</dbReference>
<feature type="compositionally biased region" description="Basic and acidic residues" evidence="4">
    <location>
        <begin position="66"/>
        <end position="112"/>
    </location>
</feature>
<name>A0A0D3EFD8_BRAOL</name>
<keyword evidence="5" id="KW-0732">Signal</keyword>
<dbReference type="EnsemblPlants" id="Bo9g165370.1">
    <property type="protein sequence ID" value="Bo9g165370.1"/>
    <property type="gene ID" value="Bo9g165370"/>
</dbReference>
<feature type="region of interest" description="Disordered" evidence="4">
    <location>
        <begin position="34"/>
        <end position="174"/>
    </location>
</feature>
<feature type="compositionally biased region" description="Basic and acidic residues" evidence="4">
    <location>
        <begin position="122"/>
        <end position="144"/>
    </location>
</feature>
<evidence type="ECO:0000313" key="6">
    <source>
        <dbReference type="EnsemblPlants" id="Bo9g165370.1"/>
    </source>
</evidence>
<keyword evidence="7" id="KW-1185">Reference proteome</keyword>
<feature type="signal peptide" evidence="5">
    <location>
        <begin position="1"/>
        <end position="24"/>
    </location>
</feature>
<evidence type="ECO:0000256" key="2">
    <source>
        <dbReference type="ARBA" id="ARBA00023235"/>
    </source>
</evidence>
<dbReference type="SUPFAM" id="SSF74650">
    <property type="entry name" value="Galactose mutarotase-like"/>
    <property type="match status" value="1"/>
</dbReference>
<dbReference type="OrthoDB" id="274691at2759"/>
<dbReference type="OMA" id="NWATYQF"/>
<accession>A0A0D3EFD8</accession>
<dbReference type="Gramene" id="Bo9g165370.1">
    <property type="protein sequence ID" value="Bo9g165370.1"/>
    <property type="gene ID" value="Bo9g165370"/>
</dbReference>
<feature type="compositionally biased region" description="Acidic residues" evidence="4">
    <location>
        <begin position="145"/>
        <end position="170"/>
    </location>
</feature>
<dbReference type="GeneID" id="106316663"/>
<dbReference type="eggNOG" id="KOG1604">
    <property type="taxonomic scope" value="Eukaryota"/>
</dbReference>
<dbReference type="GO" id="GO:0030246">
    <property type="term" value="F:carbohydrate binding"/>
    <property type="evidence" value="ECO:0007669"/>
    <property type="project" value="InterPro"/>
</dbReference>
<organism evidence="6 7">
    <name type="scientific">Brassica oleracea var. oleracea</name>
    <dbReference type="NCBI Taxonomy" id="109376"/>
    <lineage>
        <taxon>Eukaryota</taxon>
        <taxon>Viridiplantae</taxon>
        <taxon>Streptophyta</taxon>
        <taxon>Embryophyta</taxon>
        <taxon>Tracheophyta</taxon>
        <taxon>Spermatophyta</taxon>
        <taxon>Magnoliopsida</taxon>
        <taxon>eudicotyledons</taxon>
        <taxon>Gunneridae</taxon>
        <taxon>Pentapetalae</taxon>
        <taxon>rosids</taxon>
        <taxon>malvids</taxon>
        <taxon>Brassicales</taxon>
        <taxon>Brassicaceae</taxon>
        <taxon>Brassiceae</taxon>
        <taxon>Brassica</taxon>
    </lineage>
</organism>
<protein>
    <recommendedName>
        <fullName evidence="8">Aldose 1-epimerase</fullName>
    </recommendedName>
</protein>
<reference evidence="6" key="2">
    <citation type="submission" date="2015-03" db="UniProtKB">
        <authorList>
            <consortium name="EnsemblPlants"/>
        </authorList>
    </citation>
    <scope>IDENTIFICATION</scope>
</reference>
<dbReference type="Gene3D" id="2.70.98.10">
    <property type="match status" value="1"/>
</dbReference>
<dbReference type="InterPro" id="IPR008183">
    <property type="entry name" value="Aldose_1/G6P_1-epimerase"/>
</dbReference>
<evidence type="ECO:0000256" key="5">
    <source>
        <dbReference type="SAM" id="SignalP"/>
    </source>
</evidence>
<dbReference type="HOGENOM" id="CLU_031753_1_0_1"/>
<dbReference type="CDD" id="cd09019">
    <property type="entry name" value="galactose_mutarotase_like"/>
    <property type="match status" value="1"/>
</dbReference>
<dbReference type="KEGG" id="boe:106316663"/>
<reference evidence="6 7" key="1">
    <citation type="journal article" date="2014" name="Genome Biol.">
        <title>Transcriptome and methylome profiling reveals relics of genome dominance in the mesopolyploid Brassica oleracea.</title>
        <authorList>
            <person name="Parkin I.A."/>
            <person name="Koh C."/>
            <person name="Tang H."/>
            <person name="Robinson S.J."/>
            <person name="Kagale S."/>
            <person name="Clarke W.E."/>
            <person name="Town C.D."/>
            <person name="Nixon J."/>
            <person name="Krishnakumar V."/>
            <person name="Bidwell S.L."/>
            <person name="Denoeud F."/>
            <person name="Belcram H."/>
            <person name="Links M.G."/>
            <person name="Just J."/>
            <person name="Clarke C."/>
            <person name="Bender T."/>
            <person name="Huebert T."/>
            <person name="Mason A.S."/>
            <person name="Pires J.C."/>
            <person name="Barker G."/>
            <person name="Moore J."/>
            <person name="Walley P.G."/>
            <person name="Manoli S."/>
            <person name="Batley J."/>
            <person name="Edwards D."/>
            <person name="Nelson M.N."/>
            <person name="Wang X."/>
            <person name="Paterson A.H."/>
            <person name="King G."/>
            <person name="Bancroft I."/>
            <person name="Chalhoub B."/>
            <person name="Sharpe A.G."/>
        </authorList>
    </citation>
    <scope>NUCLEOTIDE SEQUENCE</scope>
    <source>
        <strain evidence="6 7">cv. TO1000</strain>
    </source>
</reference>
<feature type="chain" id="PRO_5002270985" description="Aldose 1-epimerase" evidence="5">
    <location>
        <begin position="25"/>
        <end position="507"/>
    </location>
</feature>
<dbReference type="PANTHER" id="PTHR10091:SF0">
    <property type="entry name" value="GALACTOSE MUTAROTASE"/>
    <property type="match status" value="1"/>
</dbReference>
<dbReference type="RefSeq" id="XP_013609999.1">
    <property type="nucleotide sequence ID" value="XM_013754545.1"/>
</dbReference>
<sequence>MARVSLLLCLVILVTLGVVVTSFANNVEVQSEHVESSKKVTKAHHICKDKEKRGKKVNGDHNAGSDGKENKKDEKKKHDVHKKEGEHKKNEQDVHIKGVQHEKKDDDDDVKKHGDKKKSVKHHENDNDSDDDEKKHKDKKNGEHDETDTDDDKDDDSDDDDEDEDEVDGDDKEKENIGLYELKKGNLTVKFTNWGASIMSLHFPDKNGKSGDIVLGYDSVKSYETDKVYFGATVGRVANRIGKAHFKLNGKEYKTVANDGKNTLHGGKKGFGDVVWAVTKHKYDGKKPHIVFTYTSPDGDQGFPGELIVTVKYKLVKDNELSVVMEAEAKDQATPVNLAHHTYWNLGGQNSGDILSEEIQILGSSYTPVDGELIPTGKISPVKRTPYDFLQPRPIKDNMKDLKTGYDINYCLDGKADKMRKIVELVDKKSGRKMELSANQPGLQFYTGGMLKDIKGKNGTVYQAFAGLCLETQSYPDSVNNPKFPSQIVEPGKNYKHNMLFKFSIVS</sequence>
<dbReference type="NCBIfam" id="NF008277">
    <property type="entry name" value="PRK11055.1"/>
    <property type="match status" value="1"/>
</dbReference>
<evidence type="ECO:0000256" key="4">
    <source>
        <dbReference type="SAM" id="MobiDB-lite"/>
    </source>
</evidence>
<evidence type="ECO:0000256" key="3">
    <source>
        <dbReference type="ARBA" id="ARBA00023277"/>
    </source>
</evidence>
<dbReference type="GO" id="GO:0006006">
    <property type="term" value="P:glucose metabolic process"/>
    <property type="evidence" value="ECO:0007669"/>
    <property type="project" value="TreeGrafter"/>
</dbReference>
<keyword evidence="2" id="KW-0413">Isomerase</keyword>
<dbReference type="PANTHER" id="PTHR10091">
    <property type="entry name" value="ALDOSE-1-EPIMERASE"/>
    <property type="match status" value="1"/>
</dbReference>
<dbReference type="Pfam" id="PF01263">
    <property type="entry name" value="Aldose_epim"/>
    <property type="match status" value="1"/>
</dbReference>
<dbReference type="InterPro" id="IPR047215">
    <property type="entry name" value="Galactose_mutarotase-like"/>
</dbReference>
<dbReference type="Proteomes" id="UP000032141">
    <property type="component" value="Chromosome C9"/>
</dbReference>
<comment type="similarity">
    <text evidence="1">Belongs to the aldose epimerase family.</text>
</comment>
<proteinExistence type="inferred from homology"/>
<dbReference type="AlphaFoldDB" id="A0A0D3EFD8"/>
<evidence type="ECO:0000256" key="1">
    <source>
        <dbReference type="ARBA" id="ARBA00006206"/>
    </source>
</evidence>
<dbReference type="InterPro" id="IPR011013">
    <property type="entry name" value="Gal_mutarotase_sf_dom"/>
</dbReference>
<keyword evidence="3" id="KW-0119">Carbohydrate metabolism</keyword>